<evidence type="ECO:0000256" key="1">
    <source>
        <dbReference type="SAM" id="MobiDB-lite"/>
    </source>
</evidence>
<dbReference type="EMBL" id="JAUJLE010000409">
    <property type="protein sequence ID" value="KAK0957307.1"/>
    <property type="molecule type" value="Genomic_DNA"/>
</dbReference>
<comment type="caution">
    <text evidence="2">The sequence shown here is derived from an EMBL/GenBank/DDBJ whole genome shotgun (WGS) entry which is preliminary data.</text>
</comment>
<accession>A0AAN6F5Y9</accession>
<keyword evidence="5" id="KW-1185">Reference proteome</keyword>
<evidence type="ECO:0000313" key="4">
    <source>
        <dbReference type="Proteomes" id="UP001168146"/>
    </source>
</evidence>
<evidence type="ECO:0000313" key="3">
    <source>
        <dbReference type="EMBL" id="KAK0957307.1"/>
    </source>
</evidence>
<evidence type="ECO:0000313" key="2">
    <source>
        <dbReference type="EMBL" id="KAK0306207.1"/>
    </source>
</evidence>
<evidence type="ECO:0008006" key="6">
    <source>
        <dbReference type="Google" id="ProtNLM"/>
    </source>
</evidence>
<gene>
    <name evidence="2" type="ORF">LTR82_016505</name>
    <name evidence="3" type="ORF">LTR91_021949</name>
</gene>
<dbReference type="AlphaFoldDB" id="A0AAN6F5Y9"/>
<reference evidence="3" key="2">
    <citation type="submission" date="2023-06" db="EMBL/GenBank/DDBJ databases">
        <title>Black Yeasts Isolated from many extreme environments.</title>
        <authorList>
            <person name="Coleine C."/>
            <person name="Stajich J.E."/>
            <person name="Selbmann L."/>
        </authorList>
    </citation>
    <scope>NUCLEOTIDE SEQUENCE</scope>
    <source>
        <strain evidence="3">CCFEE 5200</strain>
    </source>
</reference>
<proteinExistence type="predicted"/>
<dbReference type="Proteomes" id="UP001168146">
    <property type="component" value="Unassembled WGS sequence"/>
</dbReference>
<organism evidence="2 4">
    <name type="scientific">Friedmanniomyces endolithicus</name>
    <dbReference type="NCBI Taxonomy" id="329885"/>
    <lineage>
        <taxon>Eukaryota</taxon>
        <taxon>Fungi</taxon>
        <taxon>Dikarya</taxon>
        <taxon>Ascomycota</taxon>
        <taxon>Pezizomycotina</taxon>
        <taxon>Dothideomycetes</taxon>
        <taxon>Dothideomycetidae</taxon>
        <taxon>Mycosphaerellales</taxon>
        <taxon>Teratosphaeriaceae</taxon>
        <taxon>Friedmanniomyces</taxon>
    </lineage>
</organism>
<feature type="region of interest" description="Disordered" evidence="1">
    <location>
        <begin position="344"/>
        <end position="364"/>
    </location>
</feature>
<dbReference type="EMBL" id="JASUXU010000106">
    <property type="protein sequence ID" value="KAK0306207.1"/>
    <property type="molecule type" value="Genomic_DNA"/>
</dbReference>
<name>A0AAN6F5Y9_9PEZI</name>
<protein>
    <recommendedName>
        <fullName evidence="6">F-box domain-containing protein</fullName>
    </recommendedName>
</protein>
<evidence type="ECO:0000313" key="5">
    <source>
        <dbReference type="Proteomes" id="UP001175353"/>
    </source>
</evidence>
<reference evidence="2" key="1">
    <citation type="submission" date="2021-12" db="EMBL/GenBank/DDBJ databases">
        <title>Black yeast isolated from Biological Soil Crust.</title>
        <authorList>
            <person name="Kurbessoian T."/>
        </authorList>
    </citation>
    <scope>NUCLEOTIDE SEQUENCE</scope>
    <source>
        <strain evidence="2">CCFEE 5208</strain>
    </source>
</reference>
<sequence>MAATDSITITACHAEELRHALNNVIAHQEAIQETVTFPIRPYGSHSLPKEKVRARALLRDMDELKRVSQRLLPPPIPASPDGGKAATRAFGVTEVLEKILLHLSVPDFHRTEDTSQAFRKTVIGASKLQRKLFRTTANSDPLRSLGYVGPFDLHDPWLGYSISCFSDPEEPFSHPSREFPIVYWTALFQSTTGKLPPLSRKVLDMFVAQPPIGSFRFVAQCCDTRGYSGMPDMREHIECVTRLGGVKLRDMNEIAQGLLEEHKLCMDGIPFINDQGFVENTITFWGSSLLTFEPVDDNDPLSRYIPDDDPVWILHTERAKKFEAMQARRIAYIAARRAAAENGEPKFTMQEFEARGAADPGPES</sequence>
<dbReference type="Proteomes" id="UP001175353">
    <property type="component" value="Unassembled WGS sequence"/>
</dbReference>